<dbReference type="AlphaFoldDB" id="A0AAJ5UBQ2"/>
<dbReference type="InterPro" id="IPR012902">
    <property type="entry name" value="N_methyl_site"/>
</dbReference>
<proteinExistence type="predicted"/>
<reference evidence="2 3" key="1">
    <citation type="journal article" date="2022" name="J Glob Antimicrob Resist">
        <title>First complete genome of a multidrug resistant strain of the novel human pathogen Kalamiella piersonii (GABEKP28) identified in human saliva.</title>
        <authorList>
            <person name="McDonagh F."/>
            <person name="Singh N.K."/>
            <person name="Venkateswaran K."/>
            <person name="Lonappan A.M."/>
            <person name="Hallahan B."/>
            <person name="Tuohy A."/>
            <person name="Burke L."/>
            <person name="Kovarova A."/>
            <person name="Miliotis G."/>
        </authorList>
    </citation>
    <scope>NUCLEOTIDE SEQUENCE [LARGE SCALE GENOMIC DNA]</scope>
    <source>
        <strain evidence="2 3">GABEKP28</strain>
    </source>
</reference>
<evidence type="ECO:0000256" key="1">
    <source>
        <dbReference type="ARBA" id="ARBA00004167"/>
    </source>
</evidence>
<name>A0AAJ5UBQ2_9GAMM</name>
<dbReference type="Proteomes" id="UP001211544">
    <property type="component" value="Chromosome"/>
</dbReference>
<organism evidence="2 3">
    <name type="scientific">Pantoea piersonii</name>
    <dbReference type="NCBI Taxonomy" id="2364647"/>
    <lineage>
        <taxon>Bacteria</taxon>
        <taxon>Pseudomonadati</taxon>
        <taxon>Pseudomonadota</taxon>
        <taxon>Gammaproteobacteria</taxon>
        <taxon>Enterobacterales</taxon>
        <taxon>Erwiniaceae</taxon>
        <taxon>Pantoea</taxon>
    </lineage>
</organism>
<evidence type="ECO:0000313" key="2">
    <source>
        <dbReference type="EMBL" id="WBG92797.1"/>
    </source>
</evidence>
<sequence length="106" mass="11942">MTARWRRRNAVCKQRGFSLPEALFALLLLATSVSALLHYQLALAQGFSQQWQQRVAVRVAAQRLMGHEMPGWRTSLERSSASNCTLERAEVSGAYQGHAILTRLRC</sequence>
<evidence type="ECO:0000313" key="3">
    <source>
        <dbReference type="Proteomes" id="UP001211544"/>
    </source>
</evidence>
<protein>
    <submittedName>
        <fullName evidence="2">Prepilin-type cleavage/methylation domain-containing protein</fullName>
    </submittedName>
</protein>
<gene>
    <name evidence="2" type="ORF">N5580_14385</name>
</gene>
<accession>A0AAJ5UBQ2</accession>
<keyword evidence="3" id="KW-1185">Reference proteome</keyword>
<dbReference type="GO" id="GO:0016020">
    <property type="term" value="C:membrane"/>
    <property type="evidence" value="ECO:0007669"/>
    <property type="project" value="UniProtKB-SubCell"/>
</dbReference>
<comment type="subcellular location">
    <subcellularLocation>
        <location evidence="1">Membrane</location>
        <topology evidence="1">Single-pass membrane protein</topology>
    </subcellularLocation>
</comment>
<dbReference type="EMBL" id="CP104758">
    <property type="protein sequence ID" value="WBG92797.1"/>
    <property type="molecule type" value="Genomic_DNA"/>
</dbReference>
<dbReference type="KEGG" id="kpie:N5580_14385"/>
<dbReference type="PROSITE" id="PS00409">
    <property type="entry name" value="PROKAR_NTER_METHYL"/>
    <property type="match status" value="1"/>
</dbReference>